<evidence type="ECO:0000313" key="2">
    <source>
        <dbReference type="EMBL" id="RNL37005.1"/>
    </source>
</evidence>
<comment type="caution">
    <text evidence="2">The sequence shown here is derived from an EMBL/GenBank/DDBJ whole genome shotgun (WGS) entry which is preliminary data.</text>
</comment>
<dbReference type="EMBL" id="QICA01000017">
    <property type="protein sequence ID" value="RNL37005.1"/>
    <property type="molecule type" value="Genomic_DNA"/>
</dbReference>
<evidence type="ECO:0000259" key="1">
    <source>
        <dbReference type="Pfam" id="PF12728"/>
    </source>
</evidence>
<evidence type="ECO:0000313" key="3">
    <source>
        <dbReference type="Proteomes" id="UP000278327"/>
    </source>
</evidence>
<dbReference type="Proteomes" id="UP000278327">
    <property type="component" value="Unassembled WGS sequence"/>
</dbReference>
<protein>
    <recommendedName>
        <fullName evidence="1">Helix-turn-helix domain-containing protein</fullName>
    </recommendedName>
</protein>
<reference evidence="2 3" key="1">
    <citation type="journal article" date="2019" name="Microbiol. Resour. Announc.">
        <title>Draft Genome Sequences of Type Strains of Gordonibacter faecihominis, Paraeggerthella hongkongensis, Parvibacter caecicola,Slackia equolifaciens, Slackia faecicanis, and Slackia isoflavoniconvertens.</title>
        <authorList>
            <person name="Danylec N."/>
            <person name="Stoll D.A."/>
            <person name="Dotsch A."/>
            <person name="Huch M."/>
        </authorList>
    </citation>
    <scope>NUCLEOTIDE SEQUENCE [LARGE SCALE GENOMIC DNA]</scope>
    <source>
        <strain evidence="2 3">DSM 18785</strain>
    </source>
</reference>
<organism evidence="2 3">
    <name type="scientific">Adlercreutzia equolifaciens subsp. celatus DSM 18785</name>
    <dbReference type="NCBI Taxonomy" id="1121021"/>
    <lineage>
        <taxon>Bacteria</taxon>
        <taxon>Bacillati</taxon>
        <taxon>Actinomycetota</taxon>
        <taxon>Coriobacteriia</taxon>
        <taxon>Eggerthellales</taxon>
        <taxon>Eggerthellaceae</taxon>
        <taxon>Adlercreutzia</taxon>
    </lineage>
</organism>
<dbReference type="AlphaFoldDB" id="A0A3N0AQA0"/>
<dbReference type="Pfam" id="PF12728">
    <property type="entry name" value="HTH_17"/>
    <property type="match status" value="1"/>
</dbReference>
<accession>A0A3N0AQA0</accession>
<dbReference type="NCBIfam" id="TIGR01764">
    <property type="entry name" value="excise"/>
    <property type="match status" value="1"/>
</dbReference>
<dbReference type="InterPro" id="IPR010093">
    <property type="entry name" value="SinI_DNA-bd"/>
</dbReference>
<keyword evidence="3" id="KW-1185">Reference proteome</keyword>
<gene>
    <name evidence="2" type="ORF">DMP10_09565</name>
</gene>
<name>A0A3N0AQA0_9ACTN</name>
<dbReference type="InterPro" id="IPR041657">
    <property type="entry name" value="HTH_17"/>
</dbReference>
<dbReference type="GO" id="GO:0003677">
    <property type="term" value="F:DNA binding"/>
    <property type="evidence" value="ECO:0007669"/>
    <property type="project" value="InterPro"/>
</dbReference>
<sequence length="133" mass="15298">MQAPYPASRRKPISREQIQGYTGASARAIIRLSPRCKRHQASIRGRRERMTTIELEPNLKALRDSDPDGLFIEALATFDYMMTVQDVAQFLGQTNQAVSQYLREGSLRGIKCGKYWRIPKKLFIEYLYANANK</sequence>
<proteinExistence type="predicted"/>
<feature type="domain" description="Helix-turn-helix" evidence="1">
    <location>
        <begin position="81"/>
        <end position="127"/>
    </location>
</feature>